<keyword evidence="4" id="KW-0066">ATP synthesis</keyword>
<dbReference type="Proteomes" id="UP000245829">
    <property type="component" value="Unassembled WGS sequence"/>
</dbReference>
<evidence type="ECO:0000313" key="6">
    <source>
        <dbReference type="Proteomes" id="UP000245829"/>
    </source>
</evidence>
<keyword evidence="3 4" id="KW-0406">Ion transport</keyword>
<dbReference type="InterPro" id="IPR002842">
    <property type="entry name" value="ATPase_V1_Esu"/>
</dbReference>
<keyword evidence="4" id="KW-0375">Hydrogen ion transport</keyword>
<dbReference type="SUPFAM" id="SSF160527">
    <property type="entry name" value="V-type ATPase subunit E-like"/>
    <property type="match status" value="1"/>
</dbReference>
<keyword evidence="2 4" id="KW-0813">Transport</keyword>
<evidence type="ECO:0000256" key="3">
    <source>
        <dbReference type="ARBA" id="ARBA00023065"/>
    </source>
</evidence>
<dbReference type="GO" id="GO:0033178">
    <property type="term" value="C:proton-transporting two-sector ATPase complex, catalytic domain"/>
    <property type="evidence" value="ECO:0007669"/>
    <property type="project" value="InterPro"/>
</dbReference>
<reference evidence="5 6" key="1">
    <citation type="submission" date="2018-05" db="EMBL/GenBank/DDBJ databases">
        <title>genome sequencing of Nitrosopumilus sp. NM25.</title>
        <authorList>
            <person name="Mori K."/>
            <person name="Nakagawa T."/>
        </authorList>
    </citation>
    <scope>NUCLEOTIDE SEQUENCE [LARGE SCALE GENOMIC DNA]</scope>
    <source>
        <strain evidence="5 6">NM25</strain>
    </source>
</reference>
<dbReference type="GO" id="GO:0042777">
    <property type="term" value="P:proton motive force-driven plasma membrane ATP synthesis"/>
    <property type="evidence" value="ECO:0007669"/>
    <property type="project" value="UniProtKB-UniRule"/>
</dbReference>
<proteinExistence type="inferred from homology"/>
<dbReference type="PANTHER" id="PTHR45715">
    <property type="entry name" value="ATPASE H+-TRANSPORTING V1 SUBUNIT E1A-RELATED"/>
    <property type="match status" value="1"/>
</dbReference>
<dbReference type="GO" id="GO:0005886">
    <property type="term" value="C:plasma membrane"/>
    <property type="evidence" value="ECO:0007669"/>
    <property type="project" value="UniProtKB-SubCell"/>
</dbReference>
<comment type="subcellular location">
    <subcellularLocation>
        <location evidence="4">Cell membrane</location>
        <topology evidence="4">Peripheral membrane protein</topology>
    </subcellularLocation>
</comment>
<keyword evidence="4" id="KW-1003">Cell membrane</keyword>
<comment type="caution">
    <text evidence="5">The sequence shown here is derived from an EMBL/GenBank/DDBJ whole genome shotgun (WGS) entry which is preliminary data.</text>
</comment>
<keyword evidence="4" id="KW-0472">Membrane</keyword>
<comment type="subunit">
    <text evidence="4">Has multiple subunits with at least A(3), B(3), C, D, E, F, H, I and proteolipid K(x).</text>
</comment>
<protein>
    <recommendedName>
        <fullName evidence="4">A-type ATP synthase subunit E</fullName>
    </recommendedName>
</protein>
<dbReference type="GO" id="GO:0046933">
    <property type="term" value="F:proton-transporting ATP synthase activity, rotational mechanism"/>
    <property type="evidence" value="ECO:0007669"/>
    <property type="project" value="UniProtKB-UniRule"/>
</dbReference>
<dbReference type="AlphaFoldDB" id="A0A2S2KTB1"/>
<dbReference type="Gene3D" id="3.30.2320.30">
    <property type="entry name" value="ATP synthase, E subunit, C-terminal"/>
    <property type="match status" value="1"/>
</dbReference>
<accession>A0A2S2KTB1</accession>
<dbReference type="Gene3D" id="1.20.5.620">
    <property type="entry name" value="F1F0 ATP synthase subunit B, membrane domain"/>
    <property type="match status" value="1"/>
</dbReference>
<evidence type="ECO:0000256" key="1">
    <source>
        <dbReference type="ARBA" id="ARBA00005901"/>
    </source>
</evidence>
<dbReference type="InterPro" id="IPR038495">
    <property type="entry name" value="ATPase_E_C"/>
</dbReference>
<evidence type="ECO:0000256" key="2">
    <source>
        <dbReference type="ARBA" id="ARBA00022448"/>
    </source>
</evidence>
<gene>
    <name evidence="4" type="primary">atpE</name>
    <name evidence="5" type="ORF">NZNM25_16600</name>
</gene>
<evidence type="ECO:0000256" key="4">
    <source>
        <dbReference type="HAMAP-Rule" id="MF_00311"/>
    </source>
</evidence>
<dbReference type="GO" id="GO:0005524">
    <property type="term" value="F:ATP binding"/>
    <property type="evidence" value="ECO:0007669"/>
    <property type="project" value="UniProtKB-UniRule"/>
</dbReference>
<name>A0A2S2KTB1_9ARCH</name>
<sequence length="199" mass="21702">MTSNSALETTIDKILNNTEKDILSNIKSALVESQQKLDDSIPKLENEYDKIISDGKKEADKIEKQIIGSSDIEARNKQLMLLEEAVAKVFSKALDQIANTDKSGDYSNLIKTLLDESTQVLGTNEITVFTSAKDRDVVQSALSQFSGAELASDTINCLGGIVAKSKDGAMTFDNTIDARIERLKPLIRKDIASKFGVGN</sequence>
<keyword evidence="6" id="KW-1185">Reference proteome</keyword>
<dbReference type="EMBL" id="BGKI01000010">
    <property type="protein sequence ID" value="GBH34869.1"/>
    <property type="molecule type" value="Genomic_DNA"/>
</dbReference>
<evidence type="ECO:0000313" key="5">
    <source>
        <dbReference type="EMBL" id="GBH34869.1"/>
    </source>
</evidence>
<organism evidence="5 6">
    <name type="scientific">Nitrosopumilus zosterae</name>
    <dbReference type="NCBI Taxonomy" id="718286"/>
    <lineage>
        <taxon>Archaea</taxon>
        <taxon>Nitrososphaerota</taxon>
        <taxon>Nitrososphaeria</taxon>
        <taxon>Nitrosopumilales</taxon>
        <taxon>Nitrosopumilaceae</taxon>
        <taxon>Nitrosopumilus</taxon>
    </lineage>
</organism>
<dbReference type="Pfam" id="PF01991">
    <property type="entry name" value="vATP-synt_E"/>
    <property type="match status" value="1"/>
</dbReference>
<comment type="function">
    <text evidence="4">Component of the A-type ATP synthase that produces ATP from ADP in the presence of a proton gradient across the membrane.</text>
</comment>
<dbReference type="GO" id="GO:0046961">
    <property type="term" value="F:proton-transporting ATPase activity, rotational mechanism"/>
    <property type="evidence" value="ECO:0007669"/>
    <property type="project" value="InterPro"/>
</dbReference>
<dbReference type="HAMAP" id="MF_00311">
    <property type="entry name" value="ATP_synth_E_arch"/>
    <property type="match status" value="1"/>
</dbReference>
<comment type="similarity">
    <text evidence="1 4">Belongs to the V-ATPase E subunit family.</text>
</comment>